<dbReference type="Proteomes" id="UP001500689">
    <property type="component" value="Unassembled WGS sequence"/>
</dbReference>
<dbReference type="Pfam" id="PF07729">
    <property type="entry name" value="FCD"/>
    <property type="match status" value="1"/>
</dbReference>
<dbReference type="PANTHER" id="PTHR43537:SF5">
    <property type="entry name" value="UXU OPERON TRANSCRIPTIONAL REGULATOR"/>
    <property type="match status" value="1"/>
</dbReference>
<organism evidence="5 6">
    <name type="scientific">Amycolatopsis ultiminotia</name>
    <dbReference type="NCBI Taxonomy" id="543629"/>
    <lineage>
        <taxon>Bacteria</taxon>
        <taxon>Bacillati</taxon>
        <taxon>Actinomycetota</taxon>
        <taxon>Actinomycetes</taxon>
        <taxon>Pseudonocardiales</taxon>
        <taxon>Pseudonocardiaceae</taxon>
        <taxon>Amycolatopsis</taxon>
    </lineage>
</organism>
<keyword evidence="3" id="KW-0804">Transcription</keyword>
<reference evidence="6" key="1">
    <citation type="journal article" date="2019" name="Int. J. Syst. Evol. Microbiol.">
        <title>The Global Catalogue of Microorganisms (GCM) 10K type strain sequencing project: providing services to taxonomists for standard genome sequencing and annotation.</title>
        <authorList>
            <consortium name="The Broad Institute Genomics Platform"/>
            <consortium name="The Broad Institute Genome Sequencing Center for Infectious Disease"/>
            <person name="Wu L."/>
            <person name="Ma J."/>
        </authorList>
    </citation>
    <scope>NUCLEOTIDE SEQUENCE [LARGE SCALE GENOMIC DNA]</scope>
    <source>
        <strain evidence="6">JCM 16898</strain>
    </source>
</reference>
<dbReference type="InterPro" id="IPR036388">
    <property type="entry name" value="WH-like_DNA-bd_sf"/>
</dbReference>
<dbReference type="EMBL" id="BAAAZN010000001">
    <property type="protein sequence ID" value="GAA3524633.1"/>
    <property type="molecule type" value="Genomic_DNA"/>
</dbReference>
<dbReference type="SMART" id="SM00895">
    <property type="entry name" value="FCD"/>
    <property type="match status" value="1"/>
</dbReference>
<comment type="caution">
    <text evidence="5">The sequence shown here is derived from an EMBL/GenBank/DDBJ whole genome shotgun (WGS) entry which is preliminary data.</text>
</comment>
<dbReference type="InterPro" id="IPR008920">
    <property type="entry name" value="TF_FadR/GntR_C"/>
</dbReference>
<dbReference type="Gene3D" id="1.10.10.10">
    <property type="entry name" value="Winged helix-like DNA-binding domain superfamily/Winged helix DNA-binding domain"/>
    <property type="match status" value="1"/>
</dbReference>
<dbReference type="SUPFAM" id="SSF48008">
    <property type="entry name" value="GntR ligand-binding domain-like"/>
    <property type="match status" value="1"/>
</dbReference>
<dbReference type="Pfam" id="PF00392">
    <property type="entry name" value="GntR"/>
    <property type="match status" value="1"/>
</dbReference>
<keyword evidence="1" id="KW-0805">Transcription regulation</keyword>
<evidence type="ECO:0000313" key="5">
    <source>
        <dbReference type="EMBL" id="GAA3524633.1"/>
    </source>
</evidence>
<keyword evidence="2" id="KW-0238">DNA-binding</keyword>
<protein>
    <submittedName>
        <fullName evidence="5">GntR family transcriptional regulator</fullName>
    </submittedName>
</protein>
<proteinExistence type="predicted"/>
<dbReference type="InterPro" id="IPR036390">
    <property type="entry name" value="WH_DNA-bd_sf"/>
</dbReference>
<dbReference type="InterPro" id="IPR011711">
    <property type="entry name" value="GntR_C"/>
</dbReference>
<dbReference type="Gene3D" id="1.20.120.530">
    <property type="entry name" value="GntR ligand-binding domain-like"/>
    <property type="match status" value="1"/>
</dbReference>
<gene>
    <name evidence="5" type="ORF">GCM10022222_04010</name>
</gene>
<dbReference type="InterPro" id="IPR000524">
    <property type="entry name" value="Tscrpt_reg_HTH_GntR"/>
</dbReference>
<dbReference type="SMART" id="SM00345">
    <property type="entry name" value="HTH_GNTR"/>
    <property type="match status" value="1"/>
</dbReference>
<accession>A0ABP6V258</accession>
<evidence type="ECO:0000313" key="6">
    <source>
        <dbReference type="Proteomes" id="UP001500689"/>
    </source>
</evidence>
<evidence type="ECO:0000256" key="3">
    <source>
        <dbReference type="ARBA" id="ARBA00023163"/>
    </source>
</evidence>
<evidence type="ECO:0000256" key="1">
    <source>
        <dbReference type="ARBA" id="ARBA00023015"/>
    </source>
</evidence>
<dbReference type="PROSITE" id="PS50949">
    <property type="entry name" value="HTH_GNTR"/>
    <property type="match status" value="1"/>
</dbReference>
<sequence length="239" mass="26182">MRYEPDLIRAHPPAGSLMENTYRRLKREIIELVRAPGTSFSEQEVAKVFGLSKTPVREALARLHRDGLVRPLARAGYVVSTVTLGDATDLSDLRSLLQSQAAALCAERGLSEPDGRRLAELGVDTEEDQLGGPGFEDRFRANYEFESIIANGSGNRRLAAASIGVFDELERIARLSILLDPSMPAERIRERQAIVEAIAERNPAAAREAMQRRTASARREIIGALAASRSVTHAEIAVP</sequence>
<name>A0ABP6V258_9PSEU</name>
<evidence type="ECO:0000256" key="2">
    <source>
        <dbReference type="ARBA" id="ARBA00023125"/>
    </source>
</evidence>
<keyword evidence="6" id="KW-1185">Reference proteome</keyword>
<evidence type="ECO:0000259" key="4">
    <source>
        <dbReference type="PROSITE" id="PS50949"/>
    </source>
</evidence>
<dbReference type="SUPFAM" id="SSF46785">
    <property type="entry name" value="Winged helix' DNA-binding domain"/>
    <property type="match status" value="1"/>
</dbReference>
<dbReference type="PANTHER" id="PTHR43537">
    <property type="entry name" value="TRANSCRIPTIONAL REGULATOR, GNTR FAMILY"/>
    <property type="match status" value="1"/>
</dbReference>
<feature type="domain" description="HTH gntR-type" evidence="4">
    <location>
        <begin position="15"/>
        <end position="82"/>
    </location>
</feature>